<feature type="binding site" evidence="8">
    <location>
        <position position="121"/>
    </location>
    <ligand>
        <name>ATP</name>
        <dbReference type="ChEBI" id="CHEBI:30616"/>
    </ligand>
</feature>
<comment type="catalytic activity">
    <reaction evidence="8">
        <text>L-seryl-[protein] + UTP = O-(5'-uridylyl)-L-seryl-[protein] + diphosphate</text>
        <dbReference type="Rhea" id="RHEA:64604"/>
        <dbReference type="Rhea" id="RHEA-COMP:9863"/>
        <dbReference type="Rhea" id="RHEA-COMP:16635"/>
        <dbReference type="ChEBI" id="CHEBI:29999"/>
        <dbReference type="ChEBI" id="CHEBI:33019"/>
        <dbReference type="ChEBI" id="CHEBI:46398"/>
        <dbReference type="ChEBI" id="CHEBI:156051"/>
    </reaction>
</comment>
<accession>A0A2S0NHC3</accession>
<feature type="binding site" evidence="8">
    <location>
        <position position="89"/>
    </location>
    <ligand>
        <name>ATP</name>
        <dbReference type="ChEBI" id="CHEBI:30616"/>
    </ligand>
</feature>
<comment type="catalytic activity">
    <reaction evidence="8">
        <text>L-histidyl-[protein] + UTP = N(tele)-(5'-uridylyl)-L-histidyl-[protein] + diphosphate</text>
        <dbReference type="Rhea" id="RHEA:83891"/>
        <dbReference type="Rhea" id="RHEA-COMP:9745"/>
        <dbReference type="Rhea" id="RHEA-COMP:20239"/>
        <dbReference type="ChEBI" id="CHEBI:29979"/>
        <dbReference type="ChEBI" id="CHEBI:33019"/>
        <dbReference type="ChEBI" id="CHEBI:46398"/>
        <dbReference type="ChEBI" id="CHEBI:233474"/>
    </reaction>
</comment>
<evidence type="ECO:0000313" key="10">
    <source>
        <dbReference type="Proteomes" id="UP000237889"/>
    </source>
</evidence>
<feature type="binding site" evidence="8">
    <location>
        <position position="109"/>
    </location>
    <ligand>
        <name>ATP</name>
        <dbReference type="ChEBI" id="CHEBI:30616"/>
    </ligand>
</feature>
<evidence type="ECO:0000256" key="3">
    <source>
        <dbReference type="ARBA" id="ARBA00022695"/>
    </source>
</evidence>
<name>A0A2S0NHC3_9HYPH</name>
<feature type="active site" description="Proton acceptor" evidence="8">
    <location>
        <position position="254"/>
    </location>
</feature>
<organism evidence="9 10">
    <name type="scientific">Phreatobacter cathodiphilus</name>
    <dbReference type="NCBI Taxonomy" id="1868589"/>
    <lineage>
        <taxon>Bacteria</taxon>
        <taxon>Pseudomonadati</taxon>
        <taxon>Pseudomonadota</taxon>
        <taxon>Alphaproteobacteria</taxon>
        <taxon>Hyphomicrobiales</taxon>
        <taxon>Phreatobacteraceae</taxon>
        <taxon>Phreatobacter</taxon>
    </lineage>
</organism>
<reference evidence="9 10" key="1">
    <citation type="submission" date="2018-03" db="EMBL/GenBank/DDBJ databases">
        <title>Genome sequencing of Phreatobacter sp.</title>
        <authorList>
            <person name="Kim S.-J."/>
            <person name="Heo J."/>
            <person name="Kwon S.-W."/>
        </authorList>
    </citation>
    <scope>NUCLEOTIDE SEQUENCE [LARGE SCALE GENOMIC DNA]</scope>
    <source>
        <strain evidence="9 10">S-12</strain>
    </source>
</reference>
<comment type="catalytic activity">
    <reaction evidence="8">
        <text>L-threonyl-[protein] + ATP = 3-O-(5'-adenylyl)-L-threonyl-[protein] + diphosphate</text>
        <dbReference type="Rhea" id="RHEA:54292"/>
        <dbReference type="Rhea" id="RHEA-COMP:11060"/>
        <dbReference type="Rhea" id="RHEA-COMP:13847"/>
        <dbReference type="ChEBI" id="CHEBI:30013"/>
        <dbReference type="ChEBI" id="CHEBI:30616"/>
        <dbReference type="ChEBI" id="CHEBI:33019"/>
        <dbReference type="ChEBI" id="CHEBI:138113"/>
        <dbReference type="EC" id="2.7.7.108"/>
    </reaction>
</comment>
<comment type="function">
    <text evidence="8">Nucleotidyltransferase involved in the post-translational modification of proteins. It can catalyze the addition of adenosine monophosphate (AMP) or uridine monophosphate (UMP) to a protein, resulting in modifications known as AMPylation and UMPylation.</text>
</comment>
<feature type="binding site" evidence="8">
    <location>
        <position position="255"/>
    </location>
    <ligand>
        <name>Mg(2+)</name>
        <dbReference type="ChEBI" id="CHEBI:18420"/>
    </ligand>
</feature>
<dbReference type="AlphaFoldDB" id="A0A2S0NHC3"/>
<dbReference type="PANTHER" id="PTHR32057">
    <property type="entry name" value="PROTEIN ADENYLYLTRANSFERASE SELO, MITOCHONDRIAL"/>
    <property type="match status" value="1"/>
</dbReference>
<dbReference type="Pfam" id="PF02696">
    <property type="entry name" value="SelO"/>
    <property type="match status" value="1"/>
</dbReference>
<protein>
    <recommendedName>
        <fullName evidence="8">Protein nucleotidyltransferase YdiU</fullName>
        <ecNumber evidence="8">2.7.7.-</ecNumber>
    </recommendedName>
    <alternativeName>
        <fullName evidence="8">Protein adenylyltransferase YdiU</fullName>
        <ecNumber evidence="8">2.7.7.108</ecNumber>
    </alternativeName>
    <alternativeName>
        <fullName evidence="8">Protein uridylyltransferase YdiU</fullName>
        <ecNumber evidence="8">2.7.7.-</ecNumber>
    </alternativeName>
</protein>
<keyword evidence="8" id="KW-0464">Manganese</keyword>
<feature type="binding site" evidence="8">
    <location>
        <position position="86"/>
    </location>
    <ligand>
        <name>ATP</name>
        <dbReference type="ChEBI" id="CHEBI:30616"/>
    </ligand>
</feature>
<dbReference type="HAMAP" id="MF_00692">
    <property type="entry name" value="SelO"/>
    <property type="match status" value="1"/>
</dbReference>
<dbReference type="PANTHER" id="PTHR32057:SF14">
    <property type="entry name" value="PROTEIN ADENYLYLTRANSFERASE SELO, MITOCHONDRIAL"/>
    <property type="match status" value="1"/>
</dbReference>
<evidence type="ECO:0000256" key="1">
    <source>
        <dbReference type="ARBA" id="ARBA00009747"/>
    </source>
</evidence>
<dbReference type="InterPro" id="IPR003846">
    <property type="entry name" value="SelO"/>
</dbReference>
<gene>
    <name evidence="8" type="primary">ydiU</name>
    <name evidence="8" type="synonym">selO</name>
    <name evidence="9" type="ORF">C6569_02255</name>
</gene>
<dbReference type="GO" id="GO:0005524">
    <property type="term" value="F:ATP binding"/>
    <property type="evidence" value="ECO:0007669"/>
    <property type="project" value="UniProtKB-UniRule"/>
</dbReference>
<dbReference type="GO" id="GO:0070733">
    <property type="term" value="F:AMPylase activity"/>
    <property type="evidence" value="ECO:0007669"/>
    <property type="project" value="UniProtKB-EC"/>
</dbReference>
<dbReference type="Proteomes" id="UP000237889">
    <property type="component" value="Chromosome"/>
</dbReference>
<evidence type="ECO:0000256" key="7">
    <source>
        <dbReference type="ARBA" id="ARBA00022842"/>
    </source>
</evidence>
<dbReference type="GO" id="GO:0000287">
    <property type="term" value="F:magnesium ion binding"/>
    <property type="evidence" value="ECO:0007669"/>
    <property type="project" value="UniProtKB-UniRule"/>
</dbReference>
<comment type="similarity">
    <text evidence="1 8">Belongs to the SELO family.</text>
</comment>
<dbReference type="EC" id="2.7.7.-" evidence="8"/>
<comment type="catalytic activity">
    <reaction evidence="8">
        <text>L-tyrosyl-[protein] + ATP = O-(5'-adenylyl)-L-tyrosyl-[protein] + diphosphate</text>
        <dbReference type="Rhea" id="RHEA:54288"/>
        <dbReference type="Rhea" id="RHEA-COMP:10136"/>
        <dbReference type="Rhea" id="RHEA-COMP:13846"/>
        <dbReference type="ChEBI" id="CHEBI:30616"/>
        <dbReference type="ChEBI" id="CHEBI:33019"/>
        <dbReference type="ChEBI" id="CHEBI:46858"/>
        <dbReference type="ChEBI" id="CHEBI:83624"/>
        <dbReference type="EC" id="2.7.7.108"/>
    </reaction>
</comment>
<dbReference type="EMBL" id="CP027668">
    <property type="protein sequence ID" value="AVO47487.1"/>
    <property type="molecule type" value="Genomic_DNA"/>
</dbReference>
<feature type="binding site" evidence="8">
    <location>
        <position position="175"/>
    </location>
    <ligand>
        <name>ATP</name>
        <dbReference type="ChEBI" id="CHEBI:30616"/>
    </ligand>
</feature>
<evidence type="ECO:0000313" key="9">
    <source>
        <dbReference type="EMBL" id="AVO47487.1"/>
    </source>
</evidence>
<keyword evidence="10" id="KW-1185">Reference proteome</keyword>
<feature type="binding site" evidence="8">
    <location>
        <position position="182"/>
    </location>
    <ligand>
        <name>ATP</name>
        <dbReference type="ChEBI" id="CHEBI:30616"/>
    </ligand>
</feature>
<dbReference type="NCBIfam" id="NF000658">
    <property type="entry name" value="PRK00029.1"/>
    <property type="match status" value="1"/>
</dbReference>
<proteinExistence type="inferred from homology"/>
<comment type="catalytic activity">
    <reaction evidence="8">
        <text>L-seryl-[protein] + ATP = 3-O-(5'-adenylyl)-L-seryl-[protein] + diphosphate</text>
        <dbReference type="Rhea" id="RHEA:58120"/>
        <dbReference type="Rhea" id="RHEA-COMP:9863"/>
        <dbReference type="Rhea" id="RHEA-COMP:15073"/>
        <dbReference type="ChEBI" id="CHEBI:29999"/>
        <dbReference type="ChEBI" id="CHEBI:30616"/>
        <dbReference type="ChEBI" id="CHEBI:33019"/>
        <dbReference type="ChEBI" id="CHEBI:142516"/>
        <dbReference type="EC" id="2.7.7.108"/>
    </reaction>
</comment>
<keyword evidence="6 8" id="KW-0067">ATP-binding</keyword>
<comment type="cofactor">
    <cofactor evidence="8">
        <name>Mg(2+)</name>
        <dbReference type="ChEBI" id="CHEBI:18420"/>
    </cofactor>
    <cofactor evidence="8">
        <name>Mn(2+)</name>
        <dbReference type="ChEBI" id="CHEBI:29035"/>
    </cofactor>
</comment>
<keyword evidence="5 8" id="KW-0547">Nucleotide-binding</keyword>
<dbReference type="EC" id="2.7.7.108" evidence="8"/>
<evidence type="ECO:0000256" key="5">
    <source>
        <dbReference type="ARBA" id="ARBA00022741"/>
    </source>
</evidence>
<comment type="catalytic activity">
    <reaction evidence="8">
        <text>L-tyrosyl-[protein] + UTP = O-(5'-uridylyl)-L-tyrosyl-[protein] + diphosphate</text>
        <dbReference type="Rhea" id="RHEA:83887"/>
        <dbReference type="Rhea" id="RHEA-COMP:10136"/>
        <dbReference type="Rhea" id="RHEA-COMP:20238"/>
        <dbReference type="ChEBI" id="CHEBI:33019"/>
        <dbReference type="ChEBI" id="CHEBI:46398"/>
        <dbReference type="ChEBI" id="CHEBI:46858"/>
        <dbReference type="ChEBI" id="CHEBI:90602"/>
    </reaction>
</comment>
<sequence length="472" mass="51469">MTYRPSTAHADLGPAFFDVVAPARFPQHVLRFRNQRWAEAVGLGGLSDAQWISHFGQFEPLPDNLPQPLALRYHGHQFRSYNPDLGDGRGFLAAQLVDGEGRLLDLGTKGSGQTPYSRSGDGRLTLKGGVREVLASTLLEAFGVYTSKTFSLIETGEQLMRGDEPSPTRSAVMVRLSHSHVRFGTFQRCLAHNDSDGIAALVAHCIRHYHPQAARGGDVAKEAAALLAAVSQATGALAGEWMAAGFVHGVLNTDNMVVTGESFDYGPWRFLPRYEPGFTAAYFDQTGLYAFGRQPGAVAWNLERFAECLTLVAPVAELEDALRTYAGAFHEGLRRALCARLGLRQVDADTDDELAAAVFQFLLKSQAPFERTLFDWHGGLARRAFAMAGPQAHFYQGEDFARLEAALGAHEPVPPAPGAAAYFEGEGPATLLIEEVEALWAPIAERDDWSLFAAKLDHIERARVAHAIASRR</sequence>
<evidence type="ECO:0000256" key="6">
    <source>
        <dbReference type="ARBA" id="ARBA00022840"/>
    </source>
</evidence>
<feature type="binding site" evidence="8">
    <location>
        <position position="88"/>
    </location>
    <ligand>
        <name>ATP</name>
        <dbReference type="ChEBI" id="CHEBI:30616"/>
    </ligand>
</feature>
<keyword evidence="3 8" id="KW-0548">Nucleotidyltransferase</keyword>
<dbReference type="KEGG" id="phr:C6569_02255"/>
<dbReference type="OrthoDB" id="9776281at2"/>
<dbReference type="GO" id="GO:0030145">
    <property type="term" value="F:manganese ion binding"/>
    <property type="evidence" value="ECO:0007669"/>
    <property type="project" value="UniProtKB-UniRule"/>
</dbReference>
<feature type="binding site" evidence="8">
    <location>
        <position position="122"/>
    </location>
    <ligand>
        <name>ATP</name>
        <dbReference type="ChEBI" id="CHEBI:30616"/>
    </ligand>
</feature>
<evidence type="ECO:0000256" key="4">
    <source>
        <dbReference type="ARBA" id="ARBA00022723"/>
    </source>
</evidence>
<keyword evidence="4 8" id="KW-0479">Metal-binding</keyword>
<feature type="binding site" evidence="8">
    <location>
        <position position="264"/>
    </location>
    <ligand>
        <name>Mg(2+)</name>
        <dbReference type="ChEBI" id="CHEBI:18420"/>
    </ligand>
</feature>
<evidence type="ECO:0000256" key="8">
    <source>
        <dbReference type="HAMAP-Rule" id="MF_00692"/>
    </source>
</evidence>
<feature type="binding site" evidence="8">
    <location>
        <position position="264"/>
    </location>
    <ligand>
        <name>ATP</name>
        <dbReference type="ChEBI" id="CHEBI:30616"/>
    </ligand>
</feature>
<keyword evidence="2 8" id="KW-0808">Transferase</keyword>
<keyword evidence="7 8" id="KW-0460">Magnesium</keyword>
<evidence type="ECO:0000256" key="2">
    <source>
        <dbReference type="ARBA" id="ARBA00022679"/>
    </source>
</evidence>